<dbReference type="InterPro" id="IPR004146">
    <property type="entry name" value="DC1"/>
</dbReference>
<keyword evidence="4" id="KW-1185">Reference proteome</keyword>
<proteinExistence type="predicted"/>
<evidence type="ECO:0000313" key="4">
    <source>
        <dbReference type="Proteomes" id="UP000030689"/>
    </source>
</evidence>
<feature type="domain" description="DC1" evidence="2">
    <location>
        <begin position="298"/>
        <end position="340"/>
    </location>
</feature>
<dbReference type="Proteomes" id="UP000030689">
    <property type="component" value="Unassembled WGS sequence"/>
</dbReference>
<dbReference type="InterPro" id="IPR046349">
    <property type="entry name" value="C1-like_sf"/>
</dbReference>
<dbReference type="Gramene" id="ESQ50336">
    <property type="protein sequence ID" value="ESQ50336"/>
    <property type="gene ID" value="EUTSA_v10002199mg"/>
</dbReference>
<dbReference type="SUPFAM" id="SSF57889">
    <property type="entry name" value="Cysteine-rich domain"/>
    <property type="match status" value="5"/>
</dbReference>
<name>V4NUB0_EUTSA</name>
<feature type="domain" description="DC1" evidence="2">
    <location>
        <begin position="506"/>
        <end position="555"/>
    </location>
</feature>
<dbReference type="EMBL" id="KI517398">
    <property type="protein sequence ID" value="ESQ50336.1"/>
    <property type="molecule type" value="Genomic_DNA"/>
</dbReference>
<dbReference type="InterPro" id="IPR053192">
    <property type="entry name" value="Vacuole_Formation_Reg"/>
</dbReference>
<accession>V4NUB0</accession>
<dbReference type="Pfam" id="PF03107">
    <property type="entry name" value="C1_2"/>
    <property type="match status" value="3"/>
</dbReference>
<keyword evidence="1" id="KW-0677">Repeat</keyword>
<dbReference type="eggNOG" id="ENOG502RANS">
    <property type="taxonomic scope" value="Eukaryota"/>
</dbReference>
<gene>
    <name evidence="3" type="ORF">EUTSA_v10002199mg</name>
</gene>
<reference evidence="3 4" key="1">
    <citation type="journal article" date="2013" name="Front. Plant Sci.">
        <title>The Reference Genome of the Halophytic Plant Eutrema salsugineum.</title>
        <authorList>
            <person name="Yang R."/>
            <person name="Jarvis D.E."/>
            <person name="Chen H."/>
            <person name="Beilstein M.A."/>
            <person name="Grimwood J."/>
            <person name="Jenkins J."/>
            <person name="Shu S."/>
            <person name="Prochnik S."/>
            <person name="Xin M."/>
            <person name="Ma C."/>
            <person name="Schmutz J."/>
            <person name="Wing R.A."/>
            <person name="Mitchell-Olds T."/>
            <person name="Schumaker K.S."/>
            <person name="Wang X."/>
        </authorList>
    </citation>
    <scope>NUCLEOTIDE SEQUENCE [LARGE SCALE GENOMIC DNA]</scope>
</reference>
<dbReference type="OMA" id="YSCKNGC"/>
<evidence type="ECO:0000313" key="3">
    <source>
        <dbReference type="EMBL" id="ESQ50336.1"/>
    </source>
</evidence>
<sequence length="593" mass="68034">MDLGSKKIKIPLHEHPLLPVTRFAFGRCQGCLPSTNDYIYRGYRCNELGCEAVFHKECAESLPEINHCSHPDHPLKLIILDSNPSTCSFCKEKFKVGYCCSNCDFKLVLPCALRPAILEKSNAHEHPLEFLREPQFIGVSGIRSDFCKININVNNIFRDKGKFPKLKSSIIFWIFISMVDHIDLSIPSRKLICGNTYEIGHVFKISVLYSTVKSIGFNTQPLEAEAYHTSHPQHPLKFLTCKAAPDYAYKNCLLCGTQFDDGQRLPRLQLHHCDVCNFSICEICMQNPPLVSVVSLTTHEHKLHLVPRHIDFTCNACGTQGDRSPYFCLQCNFMIHLECIDLPRVININRHDHRVSYTHVDLSHDHNLQIINKDGMILQENIVCTACVFQKCVYLPLKKRHVCHNQRFTLHTVSYLTLVRCGLCLQRFTGFVYRSNTTRMVLDVRCGSFSEPFVHKSHPHHALYYTKDPYKYCSECGKRARLSCGECNFSLDFECAFLPEKVMNHRYDDHPLFLSCGESNLDGKYWCEACEAELNPNKWFYTCNDCGVVLHISCVVGDREFSYMMPGSSWPITRFVHAQVVSNTSICRPFSRV</sequence>
<dbReference type="KEGG" id="eus:EUTSA_v10002199mg"/>
<evidence type="ECO:0000256" key="1">
    <source>
        <dbReference type="ARBA" id="ARBA00022737"/>
    </source>
</evidence>
<protein>
    <recommendedName>
        <fullName evidence="2">DC1 domain-containing protein</fullName>
    </recommendedName>
</protein>
<dbReference type="PANTHER" id="PTHR32410:SF162">
    <property type="entry name" value="CHP-RICH ZINC FINGER PROTEIN-LIKE-RELATED"/>
    <property type="match status" value="1"/>
</dbReference>
<dbReference type="PANTHER" id="PTHR32410">
    <property type="entry name" value="CYSTEINE/HISTIDINE-RICH C1 DOMAIN FAMILY PROTEIN"/>
    <property type="match status" value="1"/>
</dbReference>
<evidence type="ECO:0000259" key="2">
    <source>
        <dbReference type="Pfam" id="PF03107"/>
    </source>
</evidence>
<feature type="domain" description="DC1" evidence="2">
    <location>
        <begin position="69"/>
        <end position="112"/>
    </location>
</feature>
<organism evidence="3 4">
    <name type="scientific">Eutrema salsugineum</name>
    <name type="common">Saltwater cress</name>
    <name type="synonym">Sisymbrium salsugineum</name>
    <dbReference type="NCBI Taxonomy" id="72664"/>
    <lineage>
        <taxon>Eukaryota</taxon>
        <taxon>Viridiplantae</taxon>
        <taxon>Streptophyta</taxon>
        <taxon>Embryophyta</taxon>
        <taxon>Tracheophyta</taxon>
        <taxon>Spermatophyta</taxon>
        <taxon>Magnoliopsida</taxon>
        <taxon>eudicotyledons</taxon>
        <taxon>Gunneridae</taxon>
        <taxon>Pentapetalae</taxon>
        <taxon>rosids</taxon>
        <taxon>malvids</taxon>
        <taxon>Brassicales</taxon>
        <taxon>Brassicaceae</taxon>
        <taxon>Eutremeae</taxon>
        <taxon>Eutrema</taxon>
    </lineage>
</organism>
<dbReference type="AlphaFoldDB" id="V4NUB0"/>